<dbReference type="InterPro" id="IPR014044">
    <property type="entry name" value="CAP_dom"/>
</dbReference>
<accession>A0AA36GHP3</accession>
<sequence length="255" mass="28733">MWQLLFCFTLFQALRTGMCIVAPEVGEAVVKAHNAIRAQVATRGLHKKIFGDAPGSKSLFKLGYDRTHAALAAAVIGSQCMHSKFYVNSTEKSENFKIYQTNGAPNNKTLLQFFLHAVEDWRNTVNHPLRPDVKYTDTSMEPFANMIYHKTLKFGCAYRFCKSKSKVALACVYDSRPLLEEPLYLADSTNKRGCVRDYSCRKIFSNAVCEKEGDKTGPLCEEQAKKIRNLSPFVLPAQPSETGLTVSRTPEKYKR</sequence>
<keyword evidence="1" id="KW-0732">Signal</keyword>
<keyword evidence="4" id="KW-1185">Reference proteome</keyword>
<comment type="caution">
    <text evidence="3">The sequence shown here is derived from an EMBL/GenBank/DDBJ whole genome shotgun (WGS) entry which is preliminary data.</text>
</comment>
<evidence type="ECO:0000259" key="2">
    <source>
        <dbReference type="SMART" id="SM00198"/>
    </source>
</evidence>
<feature type="signal peptide" evidence="1">
    <location>
        <begin position="1"/>
        <end position="19"/>
    </location>
</feature>
<dbReference type="EMBL" id="CATQJL010000112">
    <property type="protein sequence ID" value="CAJ0593021.1"/>
    <property type="molecule type" value="Genomic_DNA"/>
</dbReference>
<reference evidence="3" key="1">
    <citation type="submission" date="2023-07" db="EMBL/GenBank/DDBJ databases">
        <authorList>
            <consortium name="CYATHOMIX"/>
        </authorList>
    </citation>
    <scope>NUCLEOTIDE SEQUENCE</scope>
    <source>
        <strain evidence="3">N/A</strain>
    </source>
</reference>
<dbReference type="Gene3D" id="3.40.33.10">
    <property type="entry name" value="CAP"/>
    <property type="match status" value="1"/>
</dbReference>
<feature type="chain" id="PRO_5041336067" description="SCP domain-containing protein" evidence="1">
    <location>
        <begin position="20"/>
        <end position="255"/>
    </location>
</feature>
<proteinExistence type="predicted"/>
<gene>
    <name evidence="3" type="ORF">CYNAS_LOCUS5004</name>
</gene>
<dbReference type="Proteomes" id="UP001176961">
    <property type="component" value="Unassembled WGS sequence"/>
</dbReference>
<dbReference type="AlphaFoldDB" id="A0AA36GHP3"/>
<dbReference type="InterPro" id="IPR035940">
    <property type="entry name" value="CAP_sf"/>
</dbReference>
<dbReference type="SMART" id="SM00198">
    <property type="entry name" value="SCP"/>
    <property type="match status" value="1"/>
</dbReference>
<evidence type="ECO:0000313" key="4">
    <source>
        <dbReference type="Proteomes" id="UP001176961"/>
    </source>
</evidence>
<dbReference type="SUPFAM" id="SSF55797">
    <property type="entry name" value="PR-1-like"/>
    <property type="match status" value="1"/>
</dbReference>
<organism evidence="3 4">
    <name type="scientific">Cylicocyclus nassatus</name>
    <name type="common">Nematode worm</name>
    <dbReference type="NCBI Taxonomy" id="53992"/>
    <lineage>
        <taxon>Eukaryota</taxon>
        <taxon>Metazoa</taxon>
        <taxon>Ecdysozoa</taxon>
        <taxon>Nematoda</taxon>
        <taxon>Chromadorea</taxon>
        <taxon>Rhabditida</taxon>
        <taxon>Rhabditina</taxon>
        <taxon>Rhabditomorpha</taxon>
        <taxon>Strongyloidea</taxon>
        <taxon>Strongylidae</taxon>
        <taxon>Cylicocyclus</taxon>
    </lineage>
</organism>
<feature type="domain" description="SCP" evidence="2">
    <location>
        <begin position="24"/>
        <end position="181"/>
    </location>
</feature>
<name>A0AA36GHP3_CYLNA</name>
<evidence type="ECO:0000313" key="3">
    <source>
        <dbReference type="EMBL" id="CAJ0593021.1"/>
    </source>
</evidence>
<dbReference type="Pfam" id="PF00188">
    <property type="entry name" value="CAP"/>
    <property type="match status" value="1"/>
</dbReference>
<evidence type="ECO:0000256" key="1">
    <source>
        <dbReference type="SAM" id="SignalP"/>
    </source>
</evidence>
<protein>
    <recommendedName>
        <fullName evidence="2">SCP domain-containing protein</fullName>
    </recommendedName>
</protein>